<organism evidence="1 2">
    <name type="scientific">Bacillus cytotoxicus</name>
    <dbReference type="NCBI Taxonomy" id="580165"/>
    <lineage>
        <taxon>Bacteria</taxon>
        <taxon>Bacillati</taxon>
        <taxon>Bacillota</taxon>
        <taxon>Bacilli</taxon>
        <taxon>Bacillales</taxon>
        <taxon>Bacillaceae</taxon>
        <taxon>Bacillus</taxon>
        <taxon>Bacillus cereus group</taxon>
    </lineage>
</organism>
<evidence type="ECO:0000313" key="1">
    <source>
        <dbReference type="EMBL" id="SCL89594.1"/>
    </source>
</evidence>
<comment type="caution">
    <text evidence="1">The sequence shown here is derived from an EMBL/GenBank/DDBJ whole genome shotgun (WGS) entry which is preliminary data.</text>
</comment>
<sequence>MSSAALAVGYDREVATRNSAFRVTG</sequence>
<evidence type="ECO:0000313" key="2">
    <source>
        <dbReference type="Proteomes" id="UP000242164"/>
    </source>
</evidence>
<dbReference type="EMBL" id="FMIK01000021">
    <property type="protein sequence ID" value="SCL89594.1"/>
    <property type="molecule type" value="Genomic_DNA"/>
</dbReference>
<dbReference type="Proteomes" id="UP000242164">
    <property type="component" value="Unassembled WGS sequence"/>
</dbReference>
<name>A0AAX2CFB4_9BACI</name>
<accession>A0AAX2CFB4</accession>
<gene>
    <name evidence="1" type="ORF">BCB44BAC_01563</name>
</gene>
<reference evidence="1 2" key="1">
    <citation type="submission" date="2016-08" db="EMBL/GenBank/DDBJ databases">
        <authorList>
            <person name="Loux V."/>
            <person name="Rue O."/>
        </authorList>
    </citation>
    <scope>NUCLEOTIDE SEQUENCE [LARGE SCALE GENOMIC DNA]</scope>
    <source>
        <strain evidence="1 2">AFSSA_08CEB44bac</strain>
    </source>
</reference>
<dbReference type="AlphaFoldDB" id="A0AAX2CFB4"/>
<proteinExistence type="predicted"/>
<protein>
    <submittedName>
        <fullName evidence="1">Uncharacterized protein</fullName>
    </submittedName>
</protein>